<name>A0A6A4R0F4_LUPAL</name>
<dbReference type="EMBL" id="WOCE01000002">
    <property type="protein sequence ID" value="KAE9619102.1"/>
    <property type="molecule type" value="Genomic_DNA"/>
</dbReference>
<sequence>MCQDASLMDPFDPLSILCPQLHCQGCFHPISSIPSYQILFYSSFRRYPPYIVLLP</sequence>
<gene>
    <name evidence="1" type="ORF">Lalb_Chr02g0149621</name>
</gene>
<dbReference type="AlphaFoldDB" id="A0A6A4R0F4"/>
<organism evidence="1 2">
    <name type="scientific">Lupinus albus</name>
    <name type="common">White lupine</name>
    <name type="synonym">Lupinus termis</name>
    <dbReference type="NCBI Taxonomy" id="3870"/>
    <lineage>
        <taxon>Eukaryota</taxon>
        <taxon>Viridiplantae</taxon>
        <taxon>Streptophyta</taxon>
        <taxon>Embryophyta</taxon>
        <taxon>Tracheophyta</taxon>
        <taxon>Spermatophyta</taxon>
        <taxon>Magnoliopsida</taxon>
        <taxon>eudicotyledons</taxon>
        <taxon>Gunneridae</taxon>
        <taxon>Pentapetalae</taxon>
        <taxon>rosids</taxon>
        <taxon>fabids</taxon>
        <taxon>Fabales</taxon>
        <taxon>Fabaceae</taxon>
        <taxon>Papilionoideae</taxon>
        <taxon>50 kb inversion clade</taxon>
        <taxon>genistoids sensu lato</taxon>
        <taxon>core genistoids</taxon>
        <taxon>Genisteae</taxon>
        <taxon>Lupinus</taxon>
    </lineage>
</organism>
<reference evidence="2" key="1">
    <citation type="journal article" date="2020" name="Nat. Commun.">
        <title>Genome sequence of the cluster root forming white lupin.</title>
        <authorList>
            <person name="Hufnagel B."/>
            <person name="Marques A."/>
            <person name="Soriano A."/>
            <person name="Marques L."/>
            <person name="Divol F."/>
            <person name="Doumas P."/>
            <person name="Sallet E."/>
            <person name="Mancinotti D."/>
            <person name="Carrere S."/>
            <person name="Marande W."/>
            <person name="Arribat S."/>
            <person name="Keller J."/>
            <person name="Huneau C."/>
            <person name="Blein T."/>
            <person name="Aime D."/>
            <person name="Laguerre M."/>
            <person name="Taylor J."/>
            <person name="Schubert V."/>
            <person name="Nelson M."/>
            <person name="Geu-Flores F."/>
            <person name="Crespi M."/>
            <person name="Gallardo-Guerrero K."/>
            <person name="Delaux P.-M."/>
            <person name="Salse J."/>
            <person name="Berges H."/>
            <person name="Guyot R."/>
            <person name="Gouzy J."/>
            <person name="Peret B."/>
        </authorList>
    </citation>
    <scope>NUCLEOTIDE SEQUENCE [LARGE SCALE GENOMIC DNA]</scope>
    <source>
        <strain evidence="2">cv. Amiga</strain>
    </source>
</reference>
<evidence type="ECO:0000313" key="2">
    <source>
        <dbReference type="Proteomes" id="UP000447434"/>
    </source>
</evidence>
<proteinExistence type="predicted"/>
<evidence type="ECO:0000313" key="1">
    <source>
        <dbReference type="EMBL" id="KAE9619102.1"/>
    </source>
</evidence>
<comment type="caution">
    <text evidence="1">The sequence shown here is derived from an EMBL/GenBank/DDBJ whole genome shotgun (WGS) entry which is preliminary data.</text>
</comment>
<dbReference type="Proteomes" id="UP000447434">
    <property type="component" value="Chromosome 2"/>
</dbReference>
<keyword evidence="2" id="KW-1185">Reference proteome</keyword>
<accession>A0A6A4R0F4</accession>
<protein>
    <submittedName>
        <fullName evidence="1">Uncharacterized protein</fullName>
    </submittedName>
</protein>